<sequence length="96" mass="10743">MTTATTDMAMDTICGGWTRYRALNDKDMRVFNAAMDGYVGVAYQPREVATQVVSGINYRYKCDATLPGPTVMQWEAIVEIYEPLDGQPCVMSIHKI</sequence>
<accession>A0ABN8DZI7</accession>
<proteinExistence type="predicted"/>
<dbReference type="SUPFAM" id="SSF54403">
    <property type="entry name" value="Cystatin/monellin"/>
    <property type="match status" value="1"/>
</dbReference>
<name>A0ABN8DZI7_9VIBR</name>
<keyword evidence="2" id="KW-1185">Reference proteome</keyword>
<evidence type="ECO:0000313" key="2">
    <source>
        <dbReference type="Proteomes" id="UP000838672"/>
    </source>
</evidence>
<dbReference type="Proteomes" id="UP000838672">
    <property type="component" value="Unassembled WGS sequence"/>
</dbReference>
<dbReference type="InterPro" id="IPR046350">
    <property type="entry name" value="Cystatin_sf"/>
</dbReference>
<gene>
    <name evidence="1" type="ORF">VST7929_02769</name>
</gene>
<evidence type="ECO:0000313" key="1">
    <source>
        <dbReference type="EMBL" id="CAH0535108.1"/>
    </source>
</evidence>
<dbReference type="RefSeq" id="WP_237467968.1">
    <property type="nucleotide sequence ID" value="NZ_CAKLDI010000002.1"/>
</dbReference>
<comment type="caution">
    <text evidence="1">The sequence shown here is derived from an EMBL/GenBank/DDBJ whole genome shotgun (WGS) entry which is preliminary data.</text>
</comment>
<organism evidence="1 2">
    <name type="scientific">Vibrio stylophorae</name>
    <dbReference type="NCBI Taxonomy" id="659351"/>
    <lineage>
        <taxon>Bacteria</taxon>
        <taxon>Pseudomonadati</taxon>
        <taxon>Pseudomonadota</taxon>
        <taxon>Gammaproteobacteria</taxon>
        <taxon>Vibrionales</taxon>
        <taxon>Vibrionaceae</taxon>
        <taxon>Vibrio</taxon>
    </lineage>
</organism>
<protein>
    <submittedName>
        <fullName evidence="1">Uncharacterized protein</fullName>
    </submittedName>
</protein>
<reference evidence="1" key="1">
    <citation type="submission" date="2021-11" db="EMBL/GenBank/DDBJ databases">
        <authorList>
            <person name="Rodrigo-Torres L."/>
            <person name="Arahal R. D."/>
            <person name="Lucena T."/>
        </authorList>
    </citation>
    <scope>NUCLEOTIDE SEQUENCE</scope>
    <source>
        <strain evidence="1">CECT 7929</strain>
    </source>
</reference>
<dbReference type="EMBL" id="CAKLDI010000002">
    <property type="protein sequence ID" value="CAH0535108.1"/>
    <property type="molecule type" value="Genomic_DNA"/>
</dbReference>